<dbReference type="PANTHER" id="PTHR11547">
    <property type="entry name" value="ARGININE OR CREATINE KINASE"/>
    <property type="match status" value="1"/>
</dbReference>
<dbReference type="RefSeq" id="WP_162370036.1">
    <property type="nucleotide sequence ID" value="NZ_JAAEEH010000013.1"/>
</dbReference>
<reference evidence="9 10" key="1">
    <citation type="submission" date="2020-01" db="EMBL/GenBank/DDBJ databases">
        <title>Anaeroalcalibacter tamaniensis gen. nov., sp. nov., moderately halophilic strictly anaerobic fermenter bacterium from mud volcano of Taman peninsula.</title>
        <authorList>
            <person name="Frolova A."/>
            <person name="Merkel A.Y."/>
            <person name="Slobodkin A.I."/>
        </authorList>
    </citation>
    <scope>NUCLEOTIDE SEQUENCE [LARGE SCALE GENOMIC DNA]</scope>
    <source>
        <strain evidence="9 10">F-3ap</strain>
    </source>
</reference>
<feature type="short sequence motif" description="RDXXRA motif of the pArg binding pocket involved in allosteric regulation" evidence="5">
    <location>
        <begin position="328"/>
        <end position="333"/>
    </location>
</feature>
<accession>A0A7X5KP03</accession>
<sequence length="346" mass="38987">MKWYEEIKNTDGQGVVVSSRVRLARNLARYNFPSHCSEGDARGVIQEIAKVVEESQDLTGKLLRMEEVRQLDKVVMMEKHLISPLFINSHLPGALYVTEDEDLSIMVNEEDHLRIQSMMAGDHLQKALEKADALDSILEEHLMYAFNSQLGYLTSCPTNVGTGMRASYMVHVPALESTGQFQYILEAIGKFGLTVRGIYGESSDALGSMFQISNQVTLGISEQEILDNLSAVTRQIVKQELVVREQLLKEKYSELEDAVFRSYGLMRYARVLTAKEAMTLLSDLKLGIELGVLKTKQAMTMNIYTLMMSIQPASLQKMESRSMSVQERDMARAEYIRKNLPEIIGG</sequence>
<dbReference type="EMBL" id="JAAEEH010000013">
    <property type="protein sequence ID" value="NDL67307.1"/>
    <property type="molecule type" value="Genomic_DNA"/>
</dbReference>
<dbReference type="PROSITE" id="PS00112">
    <property type="entry name" value="PHOSPHAGEN_KINASE"/>
    <property type="match status" value="1"/>
</dbReference>
<protein>
    <recommendedName>
        <fullName evidence="5">Protein-arginine kinase</fullName>
        <ecNumber evidence="5">2.7.14.1</ecNumber>
    </recommendedName>
</protein>
<keyword evidence="2 5" id="KW-0547">Nucleotide-binding</keyword>
<keyword evidence="3 5" id="KW-0418">Kinase</keyword>
<feature type="domain" description="Phosphagen kinase C-terminal" evidence="8">
    <location>
        <begin position="15"/>
        <end position="243"/>
    </location>
</feature>
<evidence type="ECO:0000259" key="8">
    <source>
        <dbReference type="PROSITE" id="PS51510"/>
    </source>
</evidence>
<dbReference type="InterPro" id="IPR014746">
    <property type="entry name" value="Gln_synth/guanido_kin_cat_dom"/>
</dbReference>
<evidence type="ECO:0000313" key="9">
    <source>
        <dbReference type="EMBL" id="NDL67307.1"/>
    </source>
</evidence>
<evidence type="ECO:0000256" key="2">
    <source>
        <dbReference type="ARBA" id="ARBA00022741"/>
    </source>
</evidence>
<dbReference type="GO" id="GO:0005524">
    <property type="term" value="F:ATP binding"/>
    <property type="evidence" value="ECO:0007669"/>
    <property type="project" value="UniProtKB-UniRule"/>
</dbReference>
<dbReference type="InterPro" id="IPR022415">
    <property type="entry name" value="ATP-guanido_PTrfase_AS"/>
</dbReference>
<dbReference type="PROSITE" id="PS51510">
    <property type="entry name" value="PHOSPHAGEN_KINASE_C"/>
    <property type="match status" value="1"/>
</dbReference>
<dbReference type="NCBIfam" id="NF002194">
    <property type="entry name" value="PRK01059.1-4"/>
    <property type="match status" value="1"/>
</dbReference>
<keyword evidence="10" id="KW-1185">Reference proteome</keyword>
<feature type="binding site" evidence="6">
    <location>
        <begin position="165"/>
        <end position="169"/>
    </location>
    <ligand>
        <name>ATP</name>
        <dbReference type="ChEBI" id="CHEBI:30616"/>
    </ligand>
</feature>
<feature type="binding site" evidence="5 6">
    <location>
        <begin position="18"/>
        <end position="22"/>
    </location>
    <ligand>
        <name>ATP</name>
        <dbReference type="ChEBI" id="CHEBI:30616"/>
    </ligand>
</feature>
<dbReference type="PANTHER" id="PTHR11547:SF38">
    <property type="entry name" value="ARGININE KINASE 1-RELATED"/>
    <property type="match status" value="1"/>
</dbReference>
<evidence type="ECO:0000313" key="10">
    <source>
        <dbReference type="Proteomes" id="UP000461585"/>
    </source>
</evidence>
<dbReference type="Proteomes" id="UP000461585">
    <property type="component" value="Unassembled WGS sequence"/>
</dbReference>
<dbReference type="EC" id="2.7.14.1" evidence="5"/>
<comment type="function">
    <text evidence="5">Catalyzes the specific phosphorylation of arginine residues in proteins.</text>
</comment>
<dbReference type="InterPro" id="IPR000749">
    <property type="entry name" value="ATP-guanido_PTrfase"/>
</dbReference>
<comment type="caution">
    <text evidence="9">The sequence shown here is derived from an EMBL/GenBank/DDBJ whole genome shotgun (WGS) entry which is preliminary data.</text>
</comment>
<comment type="similarity">
    <text evidence="5 6 7">Belongs to the ATP:guanido phosphotransferase family.</text>
</comment>
<evidence type="ECO:0000256" key="1">
    <source>
        <dbReference type="ARBA" id="ARBA00022679"/>
    </source>
</evidence>
<dbReference type="CDD" id="cd07930">
    <property type="entry name" value="bacterial_phosphagen_kinase"/>
    <property type="match status" value="1"/>
</dbReference>
<dbReference type="InterPro" id="IPR022414">
    <property type="entry name" value="ATP-guanido_PTrfase_cat"/>
</dbReference>
<keyword evidence="4 5" id="KW-0067">ATP-binding</keyword>
<comment type="activity regulation">
    <text evidence="5">Appears to be allosterically activated by the binding of pArg-containing polypeptides to the pArg-binding pocket localized in the C-terminal domain of McsB.</text>
</comment>
<proteinExistence type="inferred from homology"/>
<dbReference type="Gene3D" id="3.30.590.10">
    <property type="entry name" value="Glutamine synthetase/guanido kinase, catalytic domain"/>
    <property type="match status" value="1"/>
</dbReference>
<evidence type="ECO:0000256" key="7">
    <source>
        <dbReference type="RuleBase" id="RU000505"/>
    </source>
</evidence>
<comment type="caution">
    <text evidence="5">Lacks conserved residue(s) required for the propagation of feature annotation.</text>
</comment>
<dbReference type="AlphaFoldDB" id="A0A7X5KP03"/>
<dbReference type="GO" id="GO:0004111">
    <property type="term" value="F:creatine kinase activity"/>
    <property type="evidence" value="ECO:0007669"/>
    <property type="project" value="InterPro"/>
</dbReference>
<comment type="catalytic activity">
    <reaction evidence="5">
        <text>L-arginyl-[protein] + ATP = N(omega)-phospho-L-arginyl-[protein] + ADP + H(+)</text>
        <dbReference type="Rhea" id="RHEA:43384"/>
        <dbReference type="Rhea" id="RHEA-COMP:10532"/>
        <dbReference type="Rhea" id="RHEA-COMP:10533"/>
        <dbReference type="ChEBI" id="CHEBI:15378"/>
        <dbReference type="ChEBI" id="CHEBI:29965"/>
        <dbReference type="ChEBI" id="CHEBI:30616"/>
        <dbReference type="ChEBI" id="CHEBI:83226"/>
        <dbReference type="ChEBI" id="CHEBI:456216"/>
        <dbReference type="EC" id="2.7.14.1"/>
    </reaction>
</comment>
<feature type="binding site" evidence="5 6">
    <location>
        <position position="114"/>
    </location>
    <ligand>
        <name>ATP</name>
        <dbReference type="ChEBI" id="CHEBI:30616"/>
    </ligand>
</feature>
<dbReference type="HAMAP" id="MF_00602">
    <property type="entry name" value="Prot_Arg_kinase"/>
    <property type="match status" value="1"/>
</dbReference>
<feature type="binding site" evidence="5 6">
    <location>
        <begin position="196"/>
        <end position="201"/>
    </location>
    <ligand>
        <name>ATP</name>
        <dbReference type="ChEBI" id="CHEBI:30616"/>
    </ligand>
</feature>
<evidence type="ECO:0000256" key="6">
    <source>
        <dbReference type="PROSITE-ProRule" id="PRU00843"/>
    </source>
</evidence>
<dbReference type="GO" id="GO:0046314">
    <property type="term" value="P:phosphocreatine biosynthetic process"/>
    <property type="evidence" value="ECO:0007669"/>
    <property type="project" value="InterPro"/>
</dbReference>
<dbReference type="SUPFAM" id="SSF55931">
    <property type="entry name" value="Glutamine synthetase/guanido kinase"/>
    <property type="match status" value="1"/>
</dbReference>
<name>A0A7X5KP03_9FIRM</name>
<organism evidence="9 10">
    <name type="scientific">Anaerotalea alkaliphila</name>
    <dbReference type="NCBI Taxonomy" id="2662126"/>
    <lineage>
        <taxon>Bacteria</taxon>
        <taxon>Bacillati</taxon>
        <taxon>Bacillota</taxon>
        <taxon>Clostridia</taxon>
        <taxon>Eubacteriales</taxon>
        <taxon>Anaerotalea</taxon>
    </lineage>
</organism>
<keyword evidence="1 5" id="KW-0808">Transferase</keyword>
<evidence type="ECO:0000256" key="3">
    <source>
        <dbReference type="ARBA" id="ARBA00022777"/>
    </source>
</evidence>
<dbReference type="Pfam" id="PF00217">
    <property type="entry name" value="ATP-gua_Ptrans"/>
    <property type="match status" value="1"/>
</dbReference>
<evidence type="ECO:0000256" key="4">
    <source>
        <dbReference type="ARBA" id="ARBA00022840"/>
    </source>
</evidence>
<evidence type="ECO:0000256" key="5">
    <source>
        <dbReference type="HAMAP-Rule" id="MF_00602"/>
    </source>
</evidence>
<feature type="binding site" evidence="5 6">
    <location>
        <position position="80"/>
    </location>
    <ligand>
        <name>ATP</name>
        <dbReference type="ChEBI" id="CHEBI:30616"/>
    </ligand>
</feature>
<dbReference type="InterPro" id="IPR023660">
    <property type="entry name" value="Arg_Kinase"/>
</dbReference>
<gene>
    <name evidence="5" type="primary">mcsB</name>
    <name evidence="9" type="ORF">GXN74_06090</name>
</gene>
<dbReference type="GO" id="GO:0005615">
    <property type="term" value="C:extracellular space"/>
    <property type="evidence" value="ECO:0007669"/>
    <property type="project" value="TreeGrafter"/>
</dbReference>
<dbReference type="GO" id="GO:1990424">
    <property type="term" value="F:protein arginine kinase activity"/>
    <property type="evidence" value="ECO:0007669"/>
    <property type="project" value="UniProtKB-EC"/>
</dbReference>
<keyword evidence="5" id="KW-0021">Allosteric enzyme</keyword>